<dbReference type="InterPro" id="IPR036812">
    <property type="entry name" value="NAD(P)_OxRdtase_dom_sf"/>
</dbReference>
<evidence type="ECO:0000259" key="2">
    <source>
        <dbReference type="Pfam" id="PF00248"/>
    </source>
</evidence>
<dbReference type="GO" id="GO:0005737">
    <property type="term" value="C:cytoplasm"/>
    <property type="evidence" value="ECO:0007669"/>
    <property type="project" value="TreeGrafter"/>
</dbReference>
<dbReference type="Gene3D" id="3.20.20.100">
    <property type="entry name" value="NADP-dependent oxidoreductase domain"/>
    <property type="match status" value="1"/>
</dbReference>
<feature type="domain" description="NADP-dependent oxidoreductase" evidence="2">
    <location>
        <begin position="16"/>
        <end position="313"/>
    </location>
</feature>
<evidence type="ECO:0000313" key="3">
    <source>
        <dbReference type="EMBL" id="KTD44634.1"/>
    </source>
</evidence>
<dbReference type="PANTHER" id="PTHR43625:SF40">
    <property type="entry name" value="ALDO-KETO REDUCTASE YAKC [NADP(+)]"/>
    <property type="match status" value="1"/>
</dbReference>
<sequence length="336" mass="37436">MKYRHLGKNGPIVSALGFGCMGLSEFYGAATSEQSGIQIIQSAYHQYEVTLFDTADIYGKGDNETLVGKAVKAFREQIILTTKCGVVREEHANQMSVNNSPKHIRQACDASLRRLATDYIDVYYLHRYDYQTPIEEIMMVMHDLIQQGKIRFVGLSEVDTSTIRAAHSMLDSKLIAVQTEYSILIREPANAVLGACRELGISFVAYCPIARGLLSGTLKDPQSFGLESFDFRTLVPQFNPGNFEHNLSLVAAISEIGKKNGYTPAQLSLAWLLAQGEDIIPIPGTSKINHLAENMKALDIVLDKEELESLERAYQDNPVAGKRLSEELIKIFHFKE</sequence>
<evidence type="ECO:0000313" key="6">
    <source>
        <dbReference type="Proteomes" id="UP000254230"/>
    </source>
</evidence>
<dbReference type="OrthoDB" id="9772407at2"/>
<organism evidence="4 6">
    <name type="scientific">Legionella quateirensis</name>
    <dbReference type="NCBI Taxonomy" id="45072"/>
    <lineage>
        <taxon>Bacteria</taxon>
        <taxon>Pseudomonadati</taxon>
        <taxon>Pseudomonadota</taxon>
        <taxon>Gammaproteobacteria</taxon>
        <taxon>Legionellales</taxon>
        <taxon>Legionellaceae</taxon>
        <taxon>Legionella</taxon>
    </lineage>
</organism>
<dbReference type="Proteomes" id="UP000054639">
    <property type="component" value="Unassembled WGS sequence"/>
</dbReference>
<evidence type="ECO:0000313" key="4">
    <source>
        <dbReference type="EMBL" id="STY16848.1"/>
    </source>
</evidence>
<dbReference type="AlphaFoldDB" id="A0A378KTZ2"/>
<dbReference type="EMBL" id="UGOW01000001">
    <property type="protein sequence ID" value="STY16848.1"/>
    <property type="molecule type" value="Genomic_DNA"/>
</dbReference>
<accession>A0A378KTZ2</accession>
<dbReference type="Proteomes" id="UP000254230">
    <property type="component" value="Unassembled WGS sequence"/>
</dbReference>
<dbReference type="PROSITE" id="PS51257">
    <property type="entry name" value="PROKAR_LIPOPROTEIN"/>
    <property type="match status" value="1"/>
</dbReference>
<evidence type="ECO:0000313" key="5">
    <source>
        <dbReference type="Proteomes" id="UP000054639"/>
    </source>
</evidence>
<dbReference type="EMBL" id="LNYR01000041">
    <property type="protein sequence ID" value="KTD44634.1"/>
    <property type="molecule type" value="Genomic_DNA"/>
</dbReference>
<proteinExistence type="predicted"/>
<dbReference type="InterPro" id="IPR050791">
    <property type="entry name" value="Aldo-Keto_reductase"/>
</dbReference>
<dbReference type="RefSeq" id="WP_058474934.1">
    <property type="nucleotide sequence ID" value="NZ_CAAAIL010000019.1"/>
</dbReference>
<keyword evidence="1 4" id="KW-0560">Oxidoreductase</keyword>
<evidence type="ECO:0000256" key="1">
    <source>
        <dbReference type="ARBA" id="ARBA00023002"/>
    </source>
</evidence>
<dbReference type="Pfam" id="PF00248">
    <property type="entry name" value="Aldo_ket_red"/>
    <property type="match status" value="1"/>
</dbReference>
<dbReference type="EC" id="1.1.1.-" evidence="4"/>
<name>A0A378KTZ2_9GAMM</name>
<protein>
    <submittedName>
        <fullName evidence="4">Aldo/keto reductase</fullName>
        <ecNumber evidence="4">1.1.1.-</ecNumber>
    </submittedName>
</protein>
<dbReference type="InterPro" id="IPR023210">
    <property type="entry name" value="NADP_OxRdtase_dom"/>
</dbReference>
<dbReference type="PANTHER" id="PTHR43625">
    <property type="entry name" value="AFLATOXIN B1 ALDEHYDE REDUCTASE"/>
    <property type="match status" value="1"/>
</dbReference>
<keyword evidence="5" id="KW-1185">Reference proteome</keyword>
<reference evidence="4 6" key="2">
    <citation type="submission" date="2018-06" db="EMBL/GenBank/DDBJ databases">
        <authorList>
            <consortium name="Pathogen Informatics"/>
            <person name="Doyle S."/>
        </authorList>
    </citation>
    <scope>NUCLEOTIDE SEQUENCE [LARGE SCALE GENOMIC DNA]</scope>
    <source>
        <strain evidence="4 6">NCTC12376</strain>
    </source>
</reference>
<dbReference type="STRING" id="45072.Lqua_2801"/>
<dbReference type="SUPFAM" id="SSF51430">
    <property type="entry name" value="NAD(P)-linked oxidoreductase"/>
    <property type="match status" value="1"/>
</dbReference>
<gene>
    <name evidence="4" type="primary">iolS</name>
    <name evidence="3" type="ORF">Lqua_2801</name>
    <name evidence="4" type="ORF">NCTC12376_00641</name>
</gene>
<dbReference type="GO" id="GO:0016491">
    <property type="term" value="F:oxidoreductase activity"/>
    <property type="evidence" value="ECO:0007669"/>
    <property type="project" value="UniProtKB-KW"/>
</dbReference>
<reference evidence="3 5" key="1">
    <citation type="submission" date="2015-11" db="EMBL/GenBank/DDBJ databases">
        <title>Genomic analysis of 38 Legionella species identifies large and diverse effector repertoires.</title>
        <authorList>
            <person name="Burstein D."/>
            <person name="Amaro F."/>
            <person name="Zusman T."/>
            <person name="Lifshitz Z."/>
            <person name="Cohen O."/>
            <person name="Gilbert J.A."/>
            <person name="Pupko T."/>
            <person name="Shuman H.A."/>
            <person name="Segal G."/>
        </authorList>
    </citation>
    <scope>NUCLEOTIDE SEQUENCE [LARGE SCALE GENOMIC DNA]</scope>
    <source>
        <strain evidence="3 5">ATCC 49507</strain>
    </source>
</reference>